<gene>
    <name evidence="6" type="ORF">SAMN04244553_0361</name>
</gene>
<dbReference type="GO" id="GO:0016887">
    <property type="term" value="F:ATP hydrolysis activity"/>
    <property type="evidence" value="ECO:0007669"/>
    <property type="project" value="InterPro"/>
</dbReference>
<dbReference type="RefSeq" id="WP_097243366.1">
    <property type="nucleotide sequence ID" value="NZ_JAMTCW010000001.1"/>
</dbReference>
<dbReference type="InterPro" id="IPR050153">
    <property type="entry name" value="Metal_Ion_Import_ABC"/>
</dbReference>
<organism evidence="6 7">
    <name type="scientific">Nocardia amikacinitolerans</name>
    <dbReference type="NCBI Taxonomy" id="756689"/>
    <lineage>
        <taxon>Bacteria</taxon>
        <taxon>Bacillati</taxon>
        <taxon>Actinomycetota</taxon>
        <taxon>Actinomycetes</taxon>
        <taxon>Mycobacteriales</taxon>
        <taxon>Nocardiaceae</taxon>
        <taxon>Nocardia</taxon>
    </lineage>
</organism>
<dbReference type="InterPro" id="IPR047748">
    <property type="entry name" value="AztA-like"/>
</dbReference>
<dbReference type="InterPro" id="IPR017871">
    <property type="entry name" value="ABC_transporter-like_CS"/>
</dbReference>
<evidence type="ECO:0000313" key="7">
    <source>
        <dbReference type="Proteomes" id="UP000219565"/>
    </source>
</evidence>
<dbReference type="EMBL" id="OBEG01000001">
    <property type="protein sequence ID" value="SNY74867.1"/>
    <property type="molecule type" value="Genomic_DNA"/>
</dbReference>
<dbReference type="AlphaFoldDB" id="A0A285KSP9"/>
<dbReference type="Proteomes" id="UP000219565">
    <property type="component" value="Unassembled WGS sequence"/>
</dbReference>
<protein>
    <submittedName>
        <fullName evidence="6">Zinc/manganese transport system ATP-binding protein</fullName>
    </submittedName>
</protein>
<dbReference type="InterPro" id="IPR003439">
    <property type="entry name" value="ABC_transporter-like_ATP-bd"/>
</dbReference>
<dbReference type="InterPro" id="IPR027417">
    <property type="entry name" value="P-loop_NTPase"/>
</dbReference>
<dbReference type="NCBIfam" id="NF040873">
    <property type="entry name" value="AztA"/>
    <property type="match status" value="1"/>
</dbReference>
<evidence type="ECO:0000256" key="1">
    <source>
        <dbReference type="ARBA" id="ARBA00005417"/>
    </source>
</evidence>
<evidence type="ECO:0000256" key="2">
    <source>
        <dbReference type="ARBA" id="ARBA00022448"/>
    </source>
</evidence>
<dbReference type="SMART" id="SM00382">
    <property type="entry name" value="AAA"/>
    <property type="match status" value="1"/>
</dbReference>
<dbReference type="SUPFAM" id="SSF52540">
    <property type="entry name" value="P-loop containing nucleoside triphosphate hydrolases"/>
    <property type="match status" value="1"/>
</dbReference>
<evidence type="ECO:0000313" key="6">
    <source>
        <dbReference type="EMBL" id="SNY74867.1"/>
    </source>
</evidence>
<sequence length="229" mass="24490">MNRADLRLAGLSAGYRGRAALADVTATIPAGRITAVLGHNGSGKSTLLAALAGVLKPLAGTIERPGIRRTAFVVQHSAVPATLPITVRETVAMGRWAHRGPWRRLRRTDRAVVEECLARMDIADLADRRLDTLSGGQRQRALLAQALAQEADLLLLDEPTTGLDAEARQRITDLLEDVVGRGVTVVHATHQRDEALRGGHCLLLENGRLLAEGDPESTIALGSASRSRC</sequence>
<dbReference type="InterPro" id="IPR003593">
    <property type="entry name" value="AAA+_ATPase"/>
</dbReference>
<evidence type="ECO:0000256" key="4">
    <source>
        <dbReference type="ARBA" id="ARBA00022840"/>
    </source>
</evidence>
<dbReference type="Gene3D" id="3.40.50.300">
    <property type="entry name" value="P-loop containing nucleotide triphosphate hydrolases"/>
    <property type="match status" value="1"/>
</dbReference>
<comment type="similarity">
    <text evidence="1">Belongs to the ABC transporter superfamily.</text>
</comment>
<keyword evidence="2" id="KW-0813">Transport</keyword>
<reference evidence="6 7" key="1">
    <citation type="submission" date="2017-09" db="EMBL/GenBank/DDBJ databases">
        <authorList>
            <person name="Ehlers B."/>
            <person name="Leendertz F.H."/>
        </authorList>
    </citation>
    <scope>NUCLEOTIDE SEQUENCE [LARGE SCALE GENOMIC DNA]</scope>
    <source>
        <strain evidence="6 7">DSM 45537</strain>
    </source>
</reference>
<dbReference type="PROSITE" id="PS50893">
    <property type="entry name" value="ABC_TRANSPORTER_2"/>
    <property type="match status" value="1"/>
</dbReference>
<dbReference type="PANTHER" id="PTHR42734:SF5">
    <property type="entry name" value="IRON TRANSPORT SYSTEM ATP-BINDING PROTEIN HI_0361-RELATED"/>
    <property type="match status" value="1"/>
</dbReference>
<dbReference type="PROSITE" id="PS00211">
    <property type="entry name" value="ABC_TRANSPORTER_1"/>
    <property type="match status" value="1"/>
</dbReference>
<dbReference type="OrthoDB" id="5296765at2"/>
<name>A0A285KSP9_9NOCA</name>
<evidence type="ECO:0000259" key="5">
    <source>
        <dbReference type="PROSITE" id="PS50893"/>
    </source>
</evidence>
<dbReference type="Pfam" id="PF00005">
    <property type="entry name" value="ABC_tran"/>
    <property type="match status" value="1"/>
</dbReference>
<dbReference type="GO" id="GO:0005524">
    <property type="term" value="F:ATP binding"/>
    <property type="evidence" value="ECO:0007669"/>
    <property type="project" value="UniProtKB-KW"/>
</dbReference>
<keyword evidence="3" id="KW-0547">Nucleotide-binding</keyword>
<keyword evidence="7" id="KW-1185">Reference proteome</keyword>
<evidence type="ECO:0000256" key="3">
    <source>
        <dbReference type="ARBA" id="ARBA00022741"/>
    </source>
</evidence>
<proteinExistence type="inferred from homology"/>
<keyword evidence="4 6" id="KW-0067">ATP-binding</keyword>
<accession>A0A285KSP9</accession>
<dbReference type="PANTHER" id="PTHR42734">
    <property type="entry name" value="METAL TRANSPORT SYSTEM ATP-BINDING PROTEIN TM_0124-RELATED"/>
    <property type="match status" value="1"/>
</dbReference>
<dbReference type="STRING" id="1379680.GCA_001612615_00661"/>
<feature type="domain" description="ABC transporter" evidence="5">
    <location>
        <begin position="6"/>
        <end position="229"/>
    </location>
</feature>